<reference evidence="1 2" key="1">
    <citation type="submission" date="2024-08" db="EMBL/GenBank/DDBJ databases">
        <authorList>
            <person name="Cucini C."/>
            <person name="Frati F."/>
        </authorList>
    </citation>
    <scope>NUCLEOTIDE SEQUENCE [LARGE SCALE GENOMIC DNA]</scope>
</reference>
<keyword evidence="2" id="KW-1185">Reference proteome</keyword>
<dbReference type="InterPro" id="IPR032675">
    <property type="entry name" value="LRR_dom_sf"/>
</dbReference>
<dbReference type="Proteomes" id="UP001642540">
    <property type="component" value="Unassembled WGS sequence"/>
</dbReference>
<dbReference type="EMBL" id="CAXLJM020000033">
    <property type="protein sequence ID" value="CAL8102341.1"/>
    <property type="molecule type" value="Genomic_DNA"/>
</dbReference>
<sequence>MTSVWNLKHFEIIGTISYDTHYGTLTAQEVDYRTWLDLVNLMIVEDICDSLECLYVPFGNDKIQMEKVPRGVVISPAAYQFEETMIHFNHIKRIIVRGEITDTFMLAVGENCYFLEYLDIRGTQVTERGVALLLFRKLGKRFFKGAFLPAHCRYPFYPKEILQPCCATLEYLDASEVMTEYQTNRTYNLYVAKACPNLRLTPSRLYFRVAGNTRVYLQGFGDGFGLTQLRQHLVHYVRKAHCEPMLEFVQGLVGCVHLEEPSLEVRENDLGEEIAFLFNSGSAIVIHCELANLAVVTLVSYARNVTSFIPIDLIYRFAPKLEKLKAPLKGKLGPETVFRSLKYICCPMIKDIDTLESIMEYCPKLEYLEVRDVQLITTPRDFGDDEVERIFQREPGGYKSLEVLRILFKNNIYLYEGLAWIAVRCPALKIVGDLSLWGIPYDTLMRLFANISANNYDFAIEHEGVLHYCEKNNNLNLTRFQ</sequence>
<evidence type="ECO:0000313" key="2">
    <source>
        <dbReference type="Proteomes" id="UP001642540"/>
    </source>
</evidence>
<evidence type="ECO:0000313" key="1">
    <source>
        <dbReference type="EMBL" id="CAL8102341.1"/>
    </source>
</evidence>
<name>A0ABP1QK46_9HEXA</name>
<protein>
    <submittedName>
        <fullName evidence="1">Uncharacterized protein</fullName>
    </submittedName>
</protein>
<dbReference type="SUPFAM" id="SSF52047">
    <property type="entry name" value="RNI-like"/>
    <property type="match status" value="1"/>
</dbReference>
<gene>
    <name evidence="1" type="ORF">ODALV1_LOCUS11120</name>
</gene>
<proteinExistence type="predicted"/>
<comment type="caution">
    <text evidence="1">The sequence shown here is derived from an EMBL/GenBank/DDBJ whole genome shotgun (WGS) entry which is preliminary data.</text>
</comment>
<organism evidence="1 2">
    <name type="scientific">Orchesella dallaii</name>
    <dbReference type="NCBI Taxonomy" id="48710"/>
    <lineage>
        <taxon>Eukaryota</taxon>
        <taxon>Metazoa</taxon>
        <taxon>Ecdysozoa</taxon>
        <taxon>Arthropoda</taxon>
        <taxon>Hexapoda</taxon>
        <taxon>Collembola</taxon>
        <taxon>Entomobryomorpha</taxon>
        <taxon>Entomobryoidea</taxon>
        <taxon>Orchesellidae</taxon>
        <taxon>Orchesellinae</taxon>
        <taxon>Orchesella</taxon>
    </lineage>
</organism>
<accession>A0ABP1QK46</accession>
<dbReference type="Gene3D" id="3.80.10.10">
    <property type="entry name" value="Ribonuclease Inhibitor"/>
    <property type="match status" value="1"/>
</dbReference>